<feature type="region of interest" description="Disordered" evidence="1">
    <location>
        <begin position="223"/>
        <end position="251"/>
    </location>
</feature>
<proteinExistence type="predicted"/>
<feature type="region of interest" description="Disordered" evidence="1">
    <location>
        <begin position="44"/>
        <end position="69"/>
    </location>
</feature>
<dbReference type="AlphaFoldDB" id="A0A081CCX5"/>
<dbReference type="EMBL" id="DF830072">
    <property type="protein sequence ID" value="GAK64521.1"/>
    <property type="molecule type" value="Genomic_DNA"/>
</dbReference>
<reference evidence="2" key="1">
    <citation type="submission" date="2014-07" db="EMBL/GenBank/DDBJ databases">
        <title>Draft genome sequence of the yeast Pseudozyma antarctica JCM 10317 known as a producer of lipase B which used in a wide range of industrial applications.</title>
        <authorList>
            <person name="Morita T."/>
            <person name="Saika A."/>
            <person name="Koike H."/>
        </authorList>
    </citation>
    <scope>NUCLEOTIDE SEQUENCE</scope>
    <source>
        <strain evidence="2">JCM 10317</strain>
    </source>
</reference>
<accession>A0A081CCX5</accession>
<sequence>MRKSNRAADCKAQYQRIAFERHPMSPLLRSASITREFTHLQVRHGHSQSHARPSPLPITSSHFARSGGETGFEQIRPHVDWHSEYANAIGPTLRASPPHPRSGPPPPGVESVWNCLLRLVHVAFAAIIVSISPLFLHSNADFGHSSGLAASKPGFPSTRPLKATSNPLSRLTSRLSLVRLVPSGSRLRLQLKLRTLLHPPSSPAEPFGQDLHLQSKPRRLLDLTGRHALKKATASSPSRPSSHHPHLDRGS</sequence>
<organism evidence="2">
    <name type="scientific">Pseudozyma antarctica</name>
    <name type="common">Yeast</name>
    <name type="synonym">Candida antarctica</name>
    <dbReference type="NCBI Taxonomy" id="84753"/>
    <lineage>
        <taxon>Eukaryota</taxon>
        <taxon>Fungi</taxon>
        <taxon>Dikarya</taxon>
        <taxon>Basidiomycota</taxon>
        <taxon>Ustilaginomycotina</taxon>
        <taxon>Ustilaginomycetes</taxon>
        <taxon>Ustilaginales</taxon>
        <taxon>Ustilaginaceae</taxon>
        <taxon>Moesziomyces</taxon>
    </lineage>
</organism>
<dbReference type="GeneID" id="26303603"/>
<dbReference type="HOGENOM" id="CLU_1106978_0_0_1"/>
<name>A0A081CCX5_PSEA2</name>
<protein>
    <submittedName>
        <fullName evidence="2">Uncharacterized protein</fullName>
    </submittedName>
</protein>
<evidence type="ECO:0000313" key="3">
    <source>
        <dbReference type="Proteomes" id="UP000053758"/>
    </source>
</evidence>
<gene>
    <name evidence="2" type="ORF">PAN0_005d2735</name>
</gene>
<dbReference type="Proteomes" id="UP000053758">
    <property type="component" value="Unassembled WGS sequence"/>
</dbReference>
<evidence type="ECO:0000256" key="1">
    <source>
        <dbReference type="SAM" id="MobiDB-lite"/>
    </source>
</evidence>
<evidence type="ECO:0000313" key="2">
    <source>
        <dbReference type="EMBL" id="GAK64521.1"/>
    </source>
</evidence>
<dbReference type="RefSeq" id="XP_014657461.1">
    <property type="nucleotide sequence ID" value="XM_014801975.1"/>
</dbReference>
<keyword evidence="3" id="KW-1185">Reference proteome</keyword>